<feature type="region of interest" description="Disordered" evidence="1">
    <location>
        <begin position="42"/>
        <end position="63"/>
    </location>
</feature>
<protein>
    <submittedName>
        <fullName evidence="3">Hint domain-containing protein</fullName>
    </submittedName>
</protein>
<evidence type="ECO:0000259" key="2">
    <source>
        <dbReference type="Pfam" id="PF13403"/>
    </source>
</evidence>
<evidence type="ECO:0000256" key="1">
    <source>
        <dbReference type="SAM" id="MobiDB-lite"/>
    </source>
</evidence>
<dbReference type="Proteomes" id="UP000199110">
    <property type="component" value="Unassembled WGS sequence"/>
</dbReference>
<dbReference type="SUPFAM" id="SSF51294">
    <property type="entry name" value="Hedgehog/intein (Hint) domain"/>
    <property type="match status" value="1"/>
</dbReference>
<keyword evidence="4" id="KW-1185">Reference proteome</keyword>
<proteinExistence type="predicted"/>
<dbReference type="Gene3D" id="2.170.16.10">
    <property type="entry name" value="Hedgehog/Intein (Hint) domain"/>
    <property type="match status" value="1"/>
</dbReference>
<dbReference type="InterPro" id="IPR036844">
    <property type="entry name" value="Hint_dom_sf"/>
</dbReference>
<evidence type="ECO:0000313" key="4">
    <source>
        <dbReference type="Proteomes" id="UP000199110"/>
    </source>
</evidence>
<dbReference type="Pfam" id="PF13403">
    <property type="entry name" value="Hint_2"/>
    <property type="match status" value="1"/>
</dbReference>
<dbReference type="RefSeq" id="WP_092782379.1">
    <property type="nucleotide sequence ID" value="NZ_FORA01000004.1"/>
</dbReference>
<sequence>MSTQLSNAVAVNISETTAQFSFVGGTFTLGSGPFTDRSLSVQDNDSNFDSFSPRPDETQGAGRQTAQLFDGAGGLSQSGVASLQQVITLTHPDTGATVQVGVVRVSIDDGSFGNGATLAEVFIFDGPIDPTVTYSVTAINYSPGNGPSNTYAYSTFSDGAVQSGGVVCFVAGTLIRTARGEVPVQSIRPGDRVQTVDHGLHEVLWCGNRRFDHLQLVRTPRLRPVRIAEGMVGNDRPLLVSPQHRIVVGDYFVKACDLPRIAGLSARIARGVAHVWYVHLLLEDHQVLLANGAQAESLLLGPMSRRIIGSGGMSHVIPTDAPRVRGLVHRICRPMLPRGHLSDMRRALPEPANGIRS</sequence>
<dbReference type="STRING" id="390807.SAMN04488095_2927"/>
<organism evidence="3 4">
    <name type="scientific">Jannaschia pohangensis</name>
    <dbReference type="NCBI Taxonomy" id="390807"/>
    <lineage>
        <taxon>Bacteria</taxon>
        <taxon>Pseudomonadati</taxon>
        <taxon>Pseudomonadota</taxon>
        <taxon>Alphaproteobacteria</taxon>
        <taxon>Rhodobacterales</taxon>
        <taxon>Roseobacteraceae</taxon>
        <taxon>Jannaschia</taxon>
    </lineage>
</organism>
<reference evidence="3 4" key="1">
    <citation type="submission" date="2016-10" db="EMBL/GenBank/DDBJ databases">
        <authorList>
            <person name="de Groot N.N."/>
        </authorList>
    </citation>
    <scope>NUCLEOTIDE SEQUENCE [LARGE SCALE GENOMIC DNA]</scope>
    <source>
        <strain evidence="3 4">DSM 19073</strain>
    </source>
</reference>
<name>A0A1I3RVZ3_9RHOB</name>
<accession>A0A1I3RVZ3</accession>
<feature type="domain" description="Hedgehog/Intein (Hint)" evidence="2">
    <location>
        <begin position="167"/>
        <end position="301"/>
    </location>
</feature>
<dbReference type="EMBL" id="FORA01000004">
    <property type="protein sequence ID" value="SFJ50763.1"/>
    <property type="molecule type" value="Genomic_DNA"/>
</dbReference>
<evidence type="ECO:0000313" key="3">
    <source>
        <dbReference type="EMBL" id="SFJ50763.1"/>
    </source>
</evidence>
<dbReference type="InterPro" id="IPR028992">
    <property type="entry name" value="Hedgehog/Intein_dom"/>
</dbReference>
<gene>
    <name evidence="3" type="ORF">SAMN04488095_2927</name>
</gene>
<dbReference type="AlphaFoldDB" id="A0A1I3RVZ3"/>
<dbReference type="OrthoDB" id="7655157at2"/>